<accession>A0AAV4SP95</accession>
<comment type="caution">
    <text evidence="1">The sequence shown here is derived from an EMBL/GenBank/DDBJ whole genome shotgun (WGS) entry which is preliminary data.</text>
</comment>
<evidence type="ECO:0000313" key="1">
    <source>
        <dbReference type="EMBL" id="GIY35590.1"/>
    </source>
</evidence>
<proteinExistence type="predicted"/>
<gene>
    <name evidence="1" type="ORF">CDAR_563091</name>
</gene>
<protein>
    <submittedName>
        <fullName evidence="1">Uncharacterized protein</fullName>
    </submittedName>
</protein>
<organism evidence="1 2">
    <name type="scientific">Caerostris darwini</name>
    <dbReference type="NCBI Taxonomy" id="1538125"/>
    <lineage>
        <taxon>Eukaryota</taxon>
        <taxon>Metazoa</taxon>
        <taxon>Ecdysozoa</taxon>
        <taxon>Arthropoda</taxon>
        <taxon>Chelicerata</taxon>
        <taxon>Arachnida</taxon>
        <taxon>Araneae</taxon>
        <taxon>Araneomorphae</taxon>
        <taxon>Entelegynae</taxon>
        <taxon>Araneoidea</taxon>
        <taxon>Araneidae</taxon>
        <taxon>Caerostris</taxon>
    </lineage>
</organism>
<dbReference type="Proteomes" id="UP001054837">
    <property type="component" value="Unassembled WGS sequence"/>
</dbReference>
<evidence type="ECO:0000313" key="2">
    <source>
        <dbReference type="Proteomes" id="UP001054837"/>
    </source>
</evidence>
<dbReference type="EMBL" id="BPLQ01008190">
    <property type="protein sequence ID" value="GIY35590.1"/>
    <property type="molecule type" value="Genomic_DNA"/>
</dbReference>
<sequence>MTALESSCNNSLNSMIAWTGGSGGGRLDSVLPRVSKNSLPPNELVSTVRDLSQCLVNNHSPSNFVQFAPTALLRLKCLEYAPAPASAPIVETSKSL</sequence>
<dbReference type="AlphaFoldDB" id="A0AAV4SP95"/>
<name>A0AAV4SP95_9ARAC</name>
<keyword evidence="2" id="KW-1185">Reference proteome</keyword>
<reference evidence="1 2" key="1">
    <citation type="submission" date="2021-06" db="EMBL/GenBank/DDBJ databases">
        <title>Caerostris darwini draft genome.</title>
        <authorList>
            <person name="Kono N."/>
            <person name="Arakawa K."/>
        </authorList>
    </citation>
    <scope>NUCLEOTIDE SEQUENCE [LARGE SCALE GENOMIC DNA]</scope>
</reference>